<protein>
    <recommendedName>
        <fullName evidence="1">Septum formation-related domain-containing protein</fullName>
    </recommendedName>
</protein>
<comment type="caution">
    <text evidence="2">The sequence shown here is derived from an EMBL/GenBank/DDBJ whole genome shotgun (WGS) entry which is preliminary data.</text>
</comment>
<evidence type="ECO:0000313" key="2">
    <source>
        <dbReference type="EMBL" id="GAA2363019.1"/>
    </source>
</evidence>
<proteinExistence type="predicted"/>
<keyword evidence="3" id="KW-1185">Reference proteome</keyword>
<gene>
    <name evidence="2" type="ORF">GCM10010170_059590</name>
</gene>
<dbReference type="Pfam" id="PF13845">
    <property type="entry name" value="Septum_form"/>
    <property type="match status" value="1"/>
</dbReference>
<organism evidence="2 3">
    <name type="scientific">Dactylosporangium salmoneum</name>
    <dbReference type="NCBI Taxonomy" id="53361"/>
    <lineage>
        <taxon>Bacteria</taxon>
        <taxon>Bacillati</taxon>
        <taxon>Actinomycetota</taxon>
        <taxon>Actinomycetes</taxon>
        <taxon>Micromonosporales</taxon>
        <taxon>Micromonosporaceae</taxon>
        <taxon>Dactylosporangium</taxon>
    </lineage>
</organism>
<dbReference type="Proteomes" id="UP001501444">
    <property type="component" value="Unassembled WGS sequence"/>
</dbReference>
<feature type="domain" description="Septum formation-related" evidence="1">
    <location>
        <begin position="72"/>
        <end position="304"/>
    </location>
</feature>
<accession>A0ABN3GWV0</accession>
<sequence>MRGARLRKVQAVHRRANKTGATTVNKAARFVAVAALVLGTTACQAPPAGTDGDLTDDWRPLAAPTFEVPDVGQCLKSEPRSPFESHFYRATPIACDAQHALEVVLVGTVEGPAAAAAAPPEPGSAGYQAAYAACGDAADDYVGGDWHDGLLGIDVQLPTKTPWGGGQRTYVCTVYGSATGSGMMALRKGSLKGALAGAAPSALHCLEVIAEERSDGFYQHMSAMNPIDCAQPHGAEYTGSVVVPGTTLPADDKLHTMMADACRAKEAAFLGLTQSQLKSRSDVQVAWYNMSQNHWQSGDHHERCFVTVPYKHPVHASLKGLGQAPLPA</sequence>
<dbReference type="EMBL" id="BAAARV010000056">
    <property type="protein sequence ID" value="GAA2363019.1"/>
    <property type="molecule type" value="Genomic_DNA"/>
</dbReference>
<reference evidence="2 3" key="1">
    <citation type="journal article" date="2019" name="Int. J. Syst. Evol. Microbiol.">
        <title>The Global Catalogue of Microorganisms (GCM) 10K type strain sequencing project: providing services to taxonomists for standard genome sequencing and annotation.</title>
        <authorList>
            <consortium name="The Broad Institute Genomics Platform"/>
            <consortium name="The Broad Institute Genome Sequencing Center for Infectious Disease"/>
            <person name="Wu L."/>
            <person name="Ma J."/>
        </authorList>
    </citation>
    <scope>NUCLEOTIDE SEQUENCE [LARGE SCALE GENOMIC DNA]</scope>
    <source>
        <strain evidence="2 3">JCM 3272</strain>
    </source>
</reference>
<evidence type="ECO:0000259" key="1">
    <source>
        <dbReference type="Pfam" id="PF13845"/>
    </source>
</evidence>
<evidence type="ECO:0000313" key="3">
    <source>
        <dbReference type="Proteomes" id="UP001501444"/>
    </source>
</evidence>
<dbReference type="InterPro" id="IPR026004">
    <property type="entry name" value="Septum_form"/>
</dbReference>
<name>A0ABN3GWV0_9ACTN</name>